<organism evidence="2">
    <name type="scientific">Nematocida ausubeli (strain ATCC PRA-371 / ERTm2)</name>
    <name type="common">Nematode killer fungus</name>
    <dbReference type="NCBI Taxonomy" id="1913371"/>
    <lineage>
        <taxon>Eukaryota</taxon>
        <taxon>Fungi</taxon>
        <taxon>Fungi incertae sedis</taxon>
        <taxon>Microsporidia</taxon>
        <taxon>Nematocida</taxon>
    </lineage>
</organism>
<evidence type="ECO:0000256" key="1">
    <source>
        <dbReference type="SAM" id="MobiDB-lite"/>
    </source>
</evidence>
<feature type="compositionally biased region" description="Basic residues" evidence="1">
    <location>
        <begin position="30"/>
        <end position="46"/>
    </location>
</feature>
<feature type="region of interest" description="Disordered" evidence="1">
    <location>
        <begin position="1"/>
        <end position="46"/>
    </location>
</feature>
<accession>H8Z9A6</accession>
<evidence type="ECO:0000313" key="2">
    <source>
        <dbReference type="EMBL" id="EHY66537.1"/>
    </source>
</evidence>
<feature type="region of interest" description="Disordered" evidence="1">
    <location>
        <begin position="389"/>
        <end position="432"/>
    </location>
</feature>
<feature type="compositionally biased region" description="Low complexity" evidence="1">
    <location>
        <begin position="392"/>
        <end position="425"/>
    </location>
</feature>
<proteinExistence type="predicted"/>
<name>H8Z9A6_NEMA1</name>
<dbReference type="Proteomes" id="UP000005622">
    <property type="component" value="Unassembled WGS sequence"/>
</dbReference>
<sequence length="494" mass="55917">MNTRKTGIVSLDLHNASSDRTDSDASSPKRPSRPSKHKSGPVAPKRRTIRYKLNKTALLSELNTLSILVNRSTDVETSYYEMMFGVLHNLISKHVTVNISGSIGSEKAEALRTISLRVLEKIIKGRYINKNSLIYRKGKYIVTTVKMLFEVLERSVTEVINSNLLGQAEKRVNDWYDQMLEYNIQDFAGYLNYASRLLNEIMILEDINEYTIYNDLRCFSSEAKKNLSVNDLPSFALQPSSHNSSPVFSMHNLDRAIQIIMQNRHILRTYFSTKESDRSNVLSKKDIVLVVSFLRQHLLALKSIMNAHNLIDKDMKYVDIKRLTDFEERKENAVVYNNPATVRYSDCVNTASINYYVNNKYLSPDIIKYLEGRLFEFKQMVINNAEHAGEFTSSPTHPRPSSSIEMASSSSSSASSSKSASPEPKASAEGEDKSISLNFSTEKAVKKKSIIRRVGDTKGMSLFKACIGLLLFLWVMSNCLDQTVLTRITNTGFT</sequence>
<gene>
    <name evidence="2" type="ORF">NERG_00177</name>
</gene>
<protein>
    <submittedName>
        <fullName evidence="2">Uncharacterized protein</fullName>
    </submittedName>
</protein>
<dbReference type="EMBL" id="JH604633">
    <property type="protein sequence ID" value="EHY66537.1"/>
    <property type="molecule type" value="Genomic_DNA"/>
</dbReference>
<dbReference type="HOGENOM" id="CLU_552187_0_0_1"/>
<reference evidence="2" key="1">
    <citation type="submission" date="2011-03" db="EMBL/GenBank/DDBJ databases">
        <title>The Genome Sequence of Nematocida sp1 strain ERTm2.</title>
        <authorList>
            <consortium name="The Broad Institute Genome Sequencing Platform"/>
            <consortium name="The Broad Institute Genome Sequencing Center for Infectious Disease"/>
            <person name="Cuomo C."/>
            <person name="Troemel E."/>
            <person name="Young S.K."/>
            <person name="Zeng Q."/>
            <person name="Gargeya S."/>
            <person name="Fitzgerald M."/>
            <person name="Haas B."/>
            <person name="Abouelleil A."/>
            <person name="Alvarado L."/>
            <person name="Arachchi H.M."/>
            <person name="Berlin A."/>
            <person name="Brown A."/>
            <person name="Chapman S.B."/>
            <person name="Chen Z."/>
            <person name="Dunbar C."/>
            <person name="Freedman E."/>
            <person name="Gearin G."/>
            <person name="Gellesch M."/>
            <person name="Goldberg J."/>
            <person name="Griggs A."/>
            <person name="Gujja S."/>
            <person name="Heilman E.R."/>
            <person name="Heiman D."/>
            <person name="Howarth C."/>
            <person name="Larson L."/>
            <person name="Lui A."/>
            <person name="MacDonald P.J.P."/>
            <person name="Mehta T."/>
            <person name="Montmayeur A."/>
            <person name="Murphy C."/>
            <person name="Neiman D."/>
            <person name="Pearson M."/>
            <person name="Priest M."/>
            <person name="Roberts A."/>
            <person name="Saif S."/>
            <person name="Shea T."/>
            <person name="Shenoy N."/>
            <person name="Sisk P."/>
            <person name="Stolte C."/>
            <person name="Sykes S."/>
            <person name="White J."/>
            <person name="Yandava C."/>
            <person name="Wortman J."/>
            <person name="Nusbaum C."/>
            <person name="Birren B."/>
        </authorList>
    </citation>
    <scope>NUCLEOTIDE SEQUENCE</scope>
    <source>
        <strain evidence="2">ERTm2</strain>
    </source>
</reference>
<dbReference type="AlphaFoldDB" id="H8Z9A6"/>